<keyword evidence="2 5" id="KW-0808">Transferase</keyword>
<proteinExistence type="predicted"/>
<dbReference type="InterPro" id="IPR041698">
    <property type="entry name" value="Methyltransf_25"/>
</dbReference>
<evidence type="ECO:0000256" key="3">
    <source>
        <dbReference type="ARBA" id="ARBA00022691"/>
    </source>
</evidence>
<dbReference type="Pfam" id="PF13649">
    <property type="entry name" value="Methyltransf_25"/>
    <property type="match status" value="1"/>
</dbReference>
<sequence>MTEPDSLATTRAAYDAVAANYARDIPGRYHSSPLAHAMIVVFAELVRAGGGGPVADVGCGPGHVTAHLSTLGVSAHGVDVSPEMIVLARAAHPGLRFDVGTMTALTADDATLAGVVANYSIIHTPPERLPETFAEFHRVLAPGGHLLLGFQADDHPTRLGEPFDHSITPAHRYSPDRVAELLLDADLTEVARLVIAPGEDAKRGFPQAYLLARRPTGEQPE</sequence>
<accession>A0A7C9NT64</accession>
<evidence type="ECO:0000313" key="6">
    <source>
        <dbReference type="Proteomes" id="UP000479526"/>
    </source>
</evidence>
<evidence type="ECO:0000259" key="4">
    <source>
        <dbReference type="Pfam" id="PF13649"/>
    </source>
</evidence>
<reference evidence="5 6" key="1">
    <citation type="submission" date="2020-01" db="EMBL/GenBank/DDBJ databases">
        <title>Herbidospora sp. NEAU-GS84 nov., a novel actinomycete isolated from soil.</title>
        <authorList>
            <person name="Han L."/>
        </authorList>
    </citation>
    <scope>NUCLEOTIDE SEQUENCE [LARGE SCALE GENOMIC DNA]</scope>
    <source>
        <strain evidence="5 6">NEAU-GS84</strain>
    </source>
</reference>
<evidence type="ECO:0000256" key="2">
    <source>
        <dbReference type="ARBA" id="ARBA00022679"/>
    </source>
</evidence>
<dbReference type="InterPro" id="IPR029063">
    <property type="entry name" value="SAM-dependent_MTases_sf"/>
</dbReference>
<dbReference type="Proteomes" id="UP000479526">
    <property type="component" value="Unassembled WGS sequence"/>
</dbReference>
<protein>
    <submittedName>
        <fullName evidence="5">Methyltransferase domain-containing protein</fullName>
    </submittedName>
</protein>
<dbReference type="SUPFAM" id="SSF53335">
    <property type="entry name" value="S-adenosyl-L-methionine-dependent methyltransferases"/>
    <property type="match status" value="1"/>
</dbReference>
<dbReference type="RefSeq" id="WP_161484145.1">
    <property type="nucleotide sequence ID" value="NZ_WXEW01000014.1"/>
</dbReference>
<dbReference type="GO" id="GO:0032259">
    <property type="term" value="P:methylation"/>
    <property type="evidence" value="ECO:0007669"/>
    <property type="project" value="UniProtKB-KW"/>
</dbReference>
<dbReference type="Gene3D" id="3.40.50.150">
    <property type="entry name" value="Vaccinia Virus protein VP39"/>
    <property type="match status" value="1"/>
</dbReference>
<feature type="domain" description="Methyltransferase" evidence="4">
    <location>
        <begin position="54"/>
        <end position="144"/>
    </location>
</feature>
<keyword evidence="1 5" id="KW-0489">Methyltransferase</keyword>
<organism evidence="5 6">
    <name type="scientific">Herbidospora solisilvae</name>
    <dbReference type="NCBI Taxonomy" id="2696284"/>
    <lineage>
        <taxon>Bacteria</taxon>
        <taxon>Bacillati</taxon>
        <taxon>Actinomycetota</taxon>
        <taxon>Actinomycetes</taxon>
        <taxon>Streptosporangiales</taxon>
        <taxon>Streptosporangiaceae</taxon>
        <taxon>Herbidospora</taxon>
    </lineage>
</organism>
<keyword evidence="3" id="KW-0949">S-adenosyl-L-methionine</keyword>
<dbReference type="PANTHER" id="PTHR43464">
    <property type="entry name" value="METHYLTRANSFERASE"/>
    <property type="match status" value="1"/>
</dbReference>
<dbReference type="EMBL" id="WXEW01000014">
    <property type="protein sequence ID" value="NAS27176.1"/>
    <property type="molecule type" value="Genomic_DNA"/>
</dbReference>
<evidence type="ECO:0000313" key="5">
    <source>
        <dbReference type="EMBL" id="NAS27176.1"/>
    </source>
</evidence>
<dbReference type="GO" id="GO:0008168">
    <property type="term" value="F:methyltransferase activity"/>
    <property type="evidence" value="ECO:0007669"/>
    <property type="project" value="UniProtKB-KW"/>
</dbReference>
<comment type="caution">
    <text evidence="5">The sequence shown here is derived from an EMBL/GenBank/DDBJ whole genome shotgun (WGS) entry which is preliminary data.</text>
</comment>
<dbReference type="CDD" id="cd02440">
    <property type="entry name" value="AdoMet_MTases"/>
    <property type="match status" value="1"/>
</dbReference>
<keyword evidence="6" id="KW-1185">Reference proteome</keyword>
<gene>
    <name evidence="5" type="ORF">GT755_36605</name>
</gene>
<dbReference type="AlphaFoldDB" id="A0A7C9NT64"/>
<evidence type="ECO:0000256" key="1">
    <source>
        <dbReference type="ARBA" id="ARBA00022603"/>
    </source>
</evidence>
<name>A0A7C9NT64_9ACTN</name>
<dbReference type="PANTHER" id="PTHR43464:SF19">
    <property type="entry name" value="UBIQUINONE BIOSYNTHESIS O-METHYLTRANSFERASE, MITOCHONDRIAL"/>
    <property type="match status" value="1"/>
</dbReference>